<dbReference type="RefSeq" id="WP_320183438.1">
    <property type="nucleotide sequence ID" value="NZ_CP138332.1"/>
</dbReference>
<dbReference type="Proteomes" id="UP001597525">
    <property type="component" value="Unassembled WGS sequence"/>
</dbReference>
<dbReference type="InterPro" id="IPR009001">
    <property type="entry name" value="Transl_elong_EF1A/Init_IF2_C"/>
</dbReference>
<keyword evidence="2" id="KW-0342">GTP-binding</keyword>
<keyword evidence="1" id="KW-0547">Nucleotide-binding</keyword>
<reference evidence="4" key="1">
    <citation type="journal article" date="2019" name="Int. J. Syst. Evol. Microbiol.">
        <title>The Global Catalogue of Microorganisms (GCM) 10K type strain sequencing project: providing services to taxonomists for standard genome sequencing and annotation.</title>
        <authorList>
            <consortium name="The Broad Institute Genomics Platform"/>
            <consortium name="The Broad Institute Genome Sequencing Center for Infectious Disease"/>
            <person name="Wu L."/>
            <person name="Ma J."/>
        </authorList>
    </citation>
    <scope>NUCLEOTIDE SEQUENCE [LARGE SCALE GENOMIC DNA]</scope>
    <source>
        <strain evidence="4">KCTC 22814</strain>
    </source>
</reference>
<organism evidence="3 4">
    <name type="scientific">Sphingobacterium bambusae</name>
    <dbReference type="NCBI Taxonomy" id="662858"/>
    <lineage>
        <taxon>Bacteria</taxon>
        <taxon>Pseudomonadati</taxon>
        <taxon>Bacteroidota</taxon>
        <taxon>Sphingobacteriia</taxon>
        <taxon>Sphingobacteriales</taxon>
        <taxon>Sphingobacteriaceae</taxon>
        <taxon>Sphingobacterium</taxon>
    </lineage>
</organism>
<accession>A0ABW6BLH9</accession>
<dbReference type="Gene3D" id="2.40.30.10">
    <property type="entry name" value="Translation factors"/>
    <property type="match status" value="1"/>
</dbReference>
<keyword evidence="4" id="KW-1185">Reference proteome</keyword>
<proteinExistence type="predicted"/>
<gene>
    <name evidence="3" type="ORF">ACFS7Y_21365</name>
</gene>
<dbReference type="SUPFAM" id="SSF50465">
    <property type="entry name" value="EF-Tu/eEF-1alpha/eIF2-gamma C-terminal domain"/>
    <property type="match status" value="1"/>
</dbReference>
<protein>
    <recommendedName>
        <fullName evidence="5">Translation elongation factor EFTu/EF1A C-terminal domain-containing protein</fullName>
    </recommendedName>
</protein>
<evidence type="ECO:0008006" key="5">
    <source>
        <dbReference type="Google" id="ProtNLM"/>
    </source>
</evidence>
<sequence>MHRNTDKELRQMIHKEVKENELYLYINGTLVYKRWLDTGASKVFDVMAYDKFTLASIKAFDATTTSLLIVKARVRLKPTEEGGRKTGLISGYRPNHVFAYTAEGKIGTMYIGELLFDDAELLMPGEERLLTIRFIATPELEGLLTKGRLWWLHEGSVLIGEATIM</sequence>
<evidence type="ECO:0000256" key="2">
    <source>
        <dbReference type="ARBA" id="ARBA00023134"/>
    </source>
</evidence>
<name>A0ABW6BLH9_9SPHI</name>
<comment type="caution">
    <text evidence="3">The sequence shown here is derived from an EMBL/GenBank/DDBJ whole genome shotgun (WGS) entry which is preliminary data.</text>
</comment>
<evidence type="ECO:0000313" key="3">
    <source>
        <dbReference type="EMBL" id="MFD2969953.1"/>
    </source>
</evidence>
<evidence type="ECO:0000313" key="4">
    <source>
        <dbReference type="Proteomes" id="UP001597525"/>
    </source>
</evidence>
<dbReference type="EMBL" id="JBHUPB010000015">
    <property type="protein sequence ID" value="MFD2969953.1"/>
    <property type="molecule type" value="Genomic_DNA"/>
</dbReference>
<evidence type="ECO:0000256" key="1">
    <source>
        <dbReference type="ARBA" id="ARBA00022741"/>
    </source>
</evidence>